<dbReference type="Proteomes" id="UP000594008">
    <property type="component" value="Chromosome"/>
</dbReference>
<evidence type="ECO:0000313" key="2">
    <source>
        <dbReference type="Proteomes" id="UP000594008"/>
    </source>
</evidence>
<accession>A0A7M2T9Z7</accession>
<dbReference type="KEGG" id="schf:IPT68_01655"/>
<reference evidence="1 2" key="1">
    <citation type="submission" date="2020-10" db="EMBL/GenBank/DDBJ databases">
        <title>Streptomyces chromofuscus complate genome analysis.</title>
        <authorList>
            <person name="Anwar N."/>
        </authorList>
    </citation>
    <scope>NUCLEOTIDE SEQUENCE [LARGE SCALE GENOMIC DNA]</scope>
    <source>
        <strain evidence="1 2">DSM 40273</strain>
    </source>
</reference>
<keyword evidence="2" id="KW-1185">Reference proteome</keyword>
<sequence length="67" mass="6943">MLEQVNAADRDDIDAVLLHAAPEPRPQVGRPGRGDVTELAARAGLAAVARRDIGAEHRRPGLGPGAA</sequence>
<evidence type="ECO:0000313" key="1">
    <source>
        <dbReference type="EMBL" id="QOV44753.1"/>
    </source>
</evidence>
<protein>
    <submittedName>
        <fullName evidence="1">Uncharacterized protein</fullName>
    </submittedName>
</protein>
<name>A0A7M2T9Z7_STRCW</name>
<dbReference type="EMBL" id="CP063374">
    <property type="protein sequence ID" value="QOV44753.1"/>
    <property type="molecule type" value="Genomic_DNA"/>
</dbReference>
<dbReference type="AlphaFoldDB" id="A0A7M2T9Z7"/>
<organism evidence="1 2">
    <name type="scientific">Streptomyces chromofuscus</name>
    <dbReference type="NCBI Taxonomy" id="42881"/>
    <lineage>
        <taxon>Bacteria</taxon>
        <taxon>Bacillati</taxon>
        <taxon>Actinomycetota</taxon>
        <taxon>Actinomycetes</taxon>
        <taxon>Kitasatosporales</taxon>
        <taxon>Streptomycetaceae</taxon>
        <taxon>Streptomyces</taxon>
    </lineage>
</organism>
<dbReference type="RefSeq" id="WP_189697510.1">
    <property type="nucleotide sequence ID" value="NZ_BMTA01000005.1"/>
</dbReference>
<gene>
    <name evidence="1" type="ORF">IPT68_01655</name>
</gene>
<proteinExistence type="predicted"/>